<dbReference type="Proteomes" id="UP000093514">
    <property type="component" value="Unassembled WGS sequence"/>
</dbReference>
<dbReference type="AlphaFoldDB" id="A0A1C0ACG7"/>
<evidence type="ECO:0000256" key="5">
    <source>
        <dbReference type="ARBA" id="ARBA00022985"/>
    </source>
</evidence>
<keyword evidence="4" id="KW-0812">Transmembrane</keyword>
<keyword evidence="6" id="KW-1133">Transmembrane helix</keyword>
<keyword evidence="5" id="KW-0448">Lipopolysaccharide biosynthesis</keyword>
<dbReference type="SUPFAM" id="SSF53448">
    <property type="entry name" value="Nucleotide-diphospho-sugar transferases"/>
    <property type="match status" value="1"/>
</dbReference>
<feature type="domain" description="Glycosyltransferase 2-like" evidence="8">
    <location>
        <begin position="9"/>
        <end position="169"/>
    </location>
</feature>
<evidence type="ECO:0000259" key="8">
    <source>
        <dbReference type="Pfam" id="PF00535"/>
    </source>
</evidence>
<dbReference type="CDD" id="cd04187">
    <property type="entry name" value="DPM1_like_bac"/>
    <property type="match status" value="1"/>
</dbReference>
<keyword evidence="3 9" id="KW-0808">Transferase</keyword>
<name>A0A1C0ACG7_9FIRM</name>
<dbReference type="EMBL" id="LWDV01000006">
    <property type="protein sequence ID" value="OCL28065.1"/>
    <property type="molecule type" value="Genomic_DNA"/>
</dbReference>
<keyword evidence="7" id="KW-0472">Membrane</keyword>
<evidence type="ECO:0000313" key="10">
    <source>
        <dbReference type="Proteomes" id="UP000093514"/>
    </source>
</evidence>
<protein>
    <submittedName>
        <fullName evidence="9">Glycosyl transferase</fullName>
    </submittedName>
</protein>
<dbReference type="OrthoDB" id="9810303at2"/>
<dbReference type="Gene3D" id="3.90.550.10">
    <property type="entry name" value="Spore Coat Polysaccharide Biosynthesis Protein SpsA, Chain A"/>
    <property type="match status" value="1"/>
</dbReference>
<evidence type="ECO:0000256" key="3">
    <source>
        <dbReference type="ARBA" id="ARBA00022679"/>
    </source>
</evidence>
<dbReference type="RefSeq" id="WP_068715139.1">
    <property type="nucleotide sequence ID" value="NZ_LWDV01000006.1"/>
</dbReference>
<evidence type="ECO:0000256" key="1">
    <source>
        <dbReference type="ARBA" id="ARBA00022475"/>
    </source>
</evidence>
<evidence type="ECO:0000256" key="6">
    <source>
        <dbReference type="ARBA" id="ARBA00022989"/>
    </source>
</evidence>
<dbReference type="Pfam" id="PF00535">
    <property type="entry name" value="Glycos_transf_2"/>
    <property type="match status" value="1"/>
</dbReference>
<dbReference type="InterPro" id="IPR050256">
    <property type="entry name" value="Glycosyltransferase_2"/>
</dbReference>
<sequence length="241" mass="27507">MKDYKVDLSVVAPVYNEYGNLRPLTEKIIQAIANVVESFEIIYIDDGSVDGSSELLDHLAEEYEEVKVYHFTENNGQTAAFAAAFDKAEGRLVATLDADLQVDPVDILKLLTKIEDYDLVCGVRVDREDTVIKKISSKVGNGVRNWLTNEKIVDTGCPLKLFRSEVVKDYNLFEGMHRFFPTLAKMKGYSVIEIPVNHYPRYEGKSKYGITNRLWAGLKDTLAVRWMQKRQINYRIKGEDN</sequence>
<reference evidence="9 10" key="2">
    <citation type="submission" date="2016-08" db="EMBL/GenBank/DDBJ databases">
        <title>Orenia metallireducens sp. nov. strain Z6, a Novel Metal-reducing Firmicute from the Deep Subsurface.</title>
        <authorList>
            <person name="Maxim B.I."/>
            <person name="Kenneth K."/>
            <person name="Flynn T.M."/>
            <person name="Oloughlin E.J."/>
            <person name="Locke R.A."/>
            <person name="Weber J.R."/>
            <person name="Egan S.M."/>
            <person name="Mackie R.I."/>
            <person name="Cann I.K."/>
        </authorList>
    </citation>
    <scope>NUCLEOTIDE SEQUENCE [LARGE SCALE GENOMIC DNA]</scope>
    <source>
        <strain evidence="9 10">Z6</strain>
    </source>
</reference>
<dbReference type="InterPro" id="IPR001173">
    <property type="entry name" value="Glyco_trans_2-like"/>
</dbReference>
<evidence type="ECO:0000256" key="2">
    <source>
        <dbReference type="ARBA" id="ARBA00022676"/>
    </source>
</evidence>
<keyword evidence="2" id="KW-0328">Glycosyltransferase</keyword>
<gene>
    <name evidence="9" type="ORF">U472_02380</name>
</gene>
<dbReference type="InterPro" id="IPR029044">
    <property type="entry name" value="Nucleotide-diphossugar_trans"/>
</dbReference>
<keyword evidence="1" id="KW-1003">Cell membrane</keyword>
<reference evidence="10" key="1">
    <citation type="submission" date="2016-07" db="EMBL/GenBank/DDBJ databases">
        <authorList>
            <person name="Florea S."/>
            <person name="Webb J.S."/>
            <person name="Jaromczyk J."/>
            <person name="Schardl C.L."/>
        </authorList>
    </citation>
    <scope>NUCLEOTIDE SEQUENCE [LARGE SCALE GENOMIC DNA]</scope>
    <source>
        <strain evidence="10">Z6</strain>
    </source>
</reference>
<dbReference type="GO" id="GO:0005886">
    <property type="term" value="C:plasma membrane"/>
    <property type="evidence" value="ECO:0007669"/>
    <property type="project" value="TreeGrafter"/>
</dbReference>
<dbReference type="GO" id="GO:0009103">
    <property type="term" value="P:lipopolysaccharide biosynthetic process"/>
    <property type="evidence" value="ECO:0007669"/>
    <property type="project" value="UniProtKB-KW"/>
</dbReference>
<evidence type="ECO:0000256" key="7">
    <source>
        <dbReference type="ARBA" id="ARBA00023136"/>
    </source>
</evidence>
<dbReference type="PANTHER" id="PTHR48090">
    <property type="entry name" value="UNDECAPRENYL-PHOSPHATE 4-DEOXY-4-FORMAMIDO-L-ARABINOSE TRANSFERASE-RELATED"/>
    <property type="match status" value="1"/>
</dbReference>
<organism evidence="9 10">
    <name type="scientific">Orenia metallireducens</name>
    <dbReference type="NCBI Taxonomy" id="1413210"/>
    <lineage>
        <taxon>Bacteria</taxon>
        <taxon>Bacillati</taxon>
        <taxon>Bacillota</taxon>
        <taxon>Clostridia</taxon>
        <taxon>Halanaerobiales</taxon>
        <taxon>Halobacteroidaceae</taxon>
        <taxon>Orenia</taxon>
    </lineage>
</organism>
<comment type="caution">
    <text evidence="9">The sequence shown here is derived from an EMBL/GenBank/DDBJ whole genome shotgun (WGS) entry which is preliminary data.</text>
</comment>
<evidence type="ECO:0000256" key="4">
    <source>
        <dbReference type="ARBA" id="ARBA00022692"/>
    </source>
</evidence>
<proteinExistence type="predicted"/>
<dbReference type="PANTHER" id="PTHR48090:SF3">
    <property type="entry name" value="UNDECAPRENYL-PHOSPHATE 4-DEOXY-4-FORMAMIDO-L-ARABINOSE TRANSFERASE"/>
    <property type="match status" value="1"/>
</dbReference>
<accession>A0A1C0ACG7</accession>
<dbReference type="GO" id="GO:0099621">
    <property type="term" value="F:undecaprenyl-phosphate 4-deoxy-4-formamido-L-arabinose transferase activity"/>
    <property type="evidence" value="ECO:0007669"/>
    <property type="project" value="TreeGrafter"/>
</dbReference>
<keyword evidence="10" id="KW-1185">Reference proteome</keyword>
<evidence type="ECO:0000313" key="9">
    <source>
        <dbReference type="EMBL" id="OCL28065.1"/>
    </source>
</evidence>